<dbReference type="SUPFAM" id="SSF141452">
    <property type="entry name" value="Hcp1-like"/>
    <property type="match status" value="1"/>
</dbReference>
<dbReference type="KEGG" id="palk:PSAKL28_33160"/>
<evidence type="ECO:0000313" key="1">
    <source>
        <dbReference type="EMBL" id="AIL62476.1"/>
    </source>
</evidence>
<evidence type="ECO:0000313" key="2">
    <source>
        <dbReference type="Proteomes" id="UP000028931"/>
    </source>
</evidence>
<dbReference type="OrthoDB" id="5674026at2"/>
<dbReference type="Proteomes" id="UP000028931">
    <property type="component" value="Chromosome"/>
</dbReference>
<dbReference type="Gene3D" id="2.30.110.20">
    <property type="entry name" value="Hcp1-like"/>
    <property type="match status" value="1"/>
</dbReference>
<dbReference type="PANTHER" id="PTHR34319:SF7">
    <property type="entry name" value="HNH ENDONUCLEASE DOMAIN-CONTAINING PROTEIN"/>
    <property type="match status" value="1"/>
</dbReference>
<name>A0A077FGT4_9PSED</name>
<gene>
    <name evidence="1" type="ORF">PSAKL28_33160</name>
</gene>
<dbReference type="AlphaFoldDB" id="A0A077FGT4"/>
<dbReference type="HOGENOM" id="CLU_116190_1_0_6"/>
<dbReference type="EMBL" id="CP009048">
    <property type="protein sequence ID" value="AIL62476.1"/>
    <property type="molecule type" value="Genomic_DNA"/>
</dbReference>
<reference evidence="1 2" key="1">
    <citation type="submission" date="2014-07" db="EMBL/GenBank/DDBJ databases">
        <authorList>
            <person name="Lee K."/>
            <person name="Lim J.Y."/>
            <person name="Hwang I."/>
        </authorList>
    </citation>
    <scope>NUCLEOTIDE SEQUENCE [LARGE SCALE GENOMIC DNA]</scope>
    <source>
        <strain evidence="1 2">KL28</strain>
    </source>
</reference>
<proteinExistence type="predicted"/>
<organism evidence="1 2">
    <name type="scientific">Pseudomonas alkylphenolica</name>
    <dbReference type="NCBI Taxonomy" id="237609"/>
    <lineage>
        <taxon>Bacteria</taxon>
        <taxon>Pseudomonadati</taxon>
        <taxon>Pseudomonadota</taxon>
        <taxon>Gammaproteobacteria</taxon>
        <taxon>Pseudomonadales</taxon>
        <taxon>Pseudomonadaceae</taxon>
        <taxon>Pseudomonas</taxon>
    </lineage>
</organism>
<dbReference type="PANTHER" id="PTHR34319">
    <property type="entry name" value="MAJOR EXPORTED PROTEIN"/>
    <property type="match status" value="1"/>
</dbReference>
<dbReference type="eggNOG" id="COG3157">
    <property type="taxonomic scope" value="Bacteria"/>
</dbReference>
<protein>
    <submittedName>
        <fullName evidence="1">Type VI secretion system effector, Hcp1 family</fullName>
    </submittedName>
</protein>
<accession>A0A077FGT4</accession>
<dbReference type="InterPro" id="IPR008514">
    <property type="entry name" value="T6SS_Hcp"/>
</dbReference>
<dbReference type="NCBIfam" id="TIGR03344">
    <property type="entry name" value="VI_effect_Hcp1"/>
    <property type="match status" value="1"/>
</dbReference>
<dbReference type="Pfam" id="PF05638">
    <property type="entry name" value="T6SS_HCP"/>
    <property type="match status" value="1"/>
</dbReference>
<dbReference type="InterPro" id="IPR052947">
    <property type="entry name" value="T6SS_Hcp1_domain"/>
</dbReference>
<dbReference type="InterPro" id="IPR036624">
    <property type="entry name" value="Hcp1-lik_sf"/>
</dbReference>
<dbReference type="RefSeq" id="WP_038612597.1">
    <property type="nucleotide sequence ID" value="NZ_CP009048.1"/>
</dbReference>
<sequence length="165" mass="18446">MAHHGYLSITGKKQGLISAGCSGLDSIANKCQSAHRDEIMVLSFAHNLSNLDNTQHAIHHPLIIIKYIDKATPLLAQAVASREVVDCTLNFYRLSLSGHQEKYFTIKIWDGLIVDQRLEMPHSVLLNDQEAQEHLAIRYRDISWSHHTAATSGHASWGVTPWDGQ</sequence>